<dbReference type="InterPro" id="IPR051803">
    <property type="entry name" value="TA_system_RelE-like_toxin"/>
</dbReference>
<keyword evidence="4" id="KW-1185">Reference proteome</keyword>
<evidence type="ECO:0000256" key="1">
    <source>
        <dbReference type="ARBA" id="ARBA00006226"/>
    </source>
</evidence>
<organism evidence="3 4">
    <name type="scientific">Natribacillus halophilus</name>
    <dbReference type="NCBI Taxonomy" id="549003"/>
    <lineage>
        <taxon>Bacteria</taxon>
        <taxon>Bacillati</taxon>
        <taxon>Bacillota</taxon>
        <taxon>Bacilli</taxon>
        <taxon>Bacillales</taxon>
        <taxon>Bacillaceae</taxon>
        <taxon>Natribacillus</taxon>
    </lineage>
</organism>
<keyword evidence="2" id="KW-1277">Toxin-antitoxin system</keyword>
<dbReference type="AlphaFoldDB" id="A0A1G8LK19"/>
<dbReference type="Gene3D" id="3.30.2310.20">
    <property type="entry name" value="RelE-like"/>
    <property type="match status" value="1"/>
</dbReference>
<evidence type="ECO:0000313" key="4">
    <source>
        <dbReference type="Proteomes" id="UP000198853"/>
    </source>
</evidence>
<reference evidence="3 4" key="1">
    <citation type="submission" date="2016-10" db="EMBL/GenBank/DDBJ databases">
        <authorList>
            <person name="de Groot N.N."/>
        </authorList>
    </citation>
    <scope>NUCLEOTIDE SEQUENCE [LARGE SCALE GENOMIC DNA]</scope>
    <source>
        <strain evidence="3 4">DSM 21771</strain>
    </source>
</reference>
<sequence length="98" mass="11665">MVELRWSLLAAEDLENICLYIEKDSGRYARIIAQEIVGMVDSIPAFPYSGRMVPKYNSEFIREKIIKSYRVIYRIHEEYIEVVRILHQSKQLKDNLEE</sequence>
<dbReference type="OrthoDB" id="5574284at2"/>
<evidence type="ECO:0000256" key="2">
    <source>
        <dbReference type="ARBA" id="ARBA00022649"/>
    </source>
</evidence>
<dbReference type="InterPro" id="IPR035093">
    <property type="entry name" value="RelE/ParE_toxin_dom_sf"/>
</dbReference>
<dbReference type="RefSeq" id="WP_090396631.1">
    <property type="nucleotide sequence ID" value="NZ_FNEN01000003.1"/>
</dbReference>
<protein>
    <submittedName>
        <fullName evidence="3">Addiction module toxin, RelE/StbE family</fullName>
    </submittedName>
</protein>
<dbReference type="InterPro" id="IPR007712">
    <property type="entry name" value="RelE/ParE_toxin"/>
</dbReference>
<evidence type="ECO:0000313" key="3">
    <source>
        <dbReference type="EMBL" id="SDI55955.1"/>
    </source>
</evidence>
<dbReference type="EMBL" id="FNEN01000003">
    <property type="protein sequence ID" value="SDI55955.1"/>
    <property type="molecule type" value="Genomic_DNA"/>
</dbReference>
<name>A0A1G8LK19_9BACI</name>
<dbReference type="NCBIfam" id="TIGR02385">
    <property type="entry name" value="RelE_StbE"/>
    <property type="match status" value="1"/>
</dbReference>
<dbReference type="Pfam" id="PF05016">
    <property type="entry name" value="ParE_toxin"/>
    <property type="match status" value="1"/>
</dbReference>
<dbReference type="PANTHER" id="PTHR33755:SF5">
    <property type="entry name" value="TYPE II TOXIN-ANTITOXIN SYSTEM RELE_PARE FAMILY TOXIN"/>
    <property type="match status" value="1"/>
</dbReference>
<dbReference type="PANTHER" id="PTHR33755">
    <property type="entry name" value="TOXIN PARE1-RELATED"/>
    <property type="match status" value="1"/>
</dbReference>
<gene>
    <name evidence="3" type="ORF">SAMN04488123_103130</name>
</gene>
<accession>A0A1G8LK19</accession>
<proteinExistence type="inferred from homology"/>
<dbReference type="Proteomes" id="UP000198853">
    <property type="component" value="Unassembled WGS sequence"/>
</dbReference>
<comment type="similarity">
    <text evidence="1">Belongs to the RelE toxin family.</text>
</comment>
<dbReference type="SUPFAM" id="SSF143011">
    <property type="entry name" value="RelE-like"/>
    <property type="match status" value="1"/>
</dbReference>